<dbReference type="RefSeq" id="WP_015747411.1">
    <property type="nucleotide sequence ID" value="NC_013235.1"/>
</dbReference>
<reference evidence="3" key="1">
    <citation type="submission" date="2009-09" db="EMBL/GenBank/DDBJ databases">
        <title>The complete genome of Nakamurella multipartita DSM 44233.</title>
        <authorList>
            <consortium name="US DOE Joint Genome Institute (JGI-PGF)"/>
            <person name="Lucas S."/>
            <person name="Copeland A."/>
            <person name="Lapidus A."/>
            <person name="Glavina del Rio T."/>
            <person name="Dalin E."/>
            <person name="Tice H."/>
            <person name="Bruce D."/>
            <person name="Goodwin L."/>
            <person name="Pitluck S."/>
            <person name="Kyrpides N."/>
            <person name="Mavromatis K."/>
            <person name="Ivanova N."/>
            <person name="Ovchinnikova G."/>
            <person name="Sims D."/>
            <person name="Meincke L."/>
            <person name="Brettin T."/>
            <person name="Detter J.C."/>
            <person name="Han C."/>
            <person name="Larimer F."/>
            <person name="Land M."/>
            <person name="Hauser L."/>
            <person name="Markowitz V."/>
            <person name="Cheng J.-F."/>
            <person name="Hugenholtz P."/>
            <person name="Woyke T."/>
            <person name="Wu D."/>
            <person name="Klenk H.-P."/>
            <person name="Eisen J.A."/>
        </authorList>
    </citation>
    <scope>NUCLEOTIDE SEQUENCE [LARGE SCALE GENOMIC DNA]</scope>
    <source>
        <strain evidence="3">ATCC 700099 / DSM 44233 / CIP 104796 / JCM 9543 / NBRC 105858 / Y-104</strain>
    </source>
</reference>
<dbReference type="AlphaFoldDB" id="C8XJ54"/>
<dbReference type="EMBL" id="CP001737">
    <property type="protein sequence ID" value="ACV78519.1"/>
    <property type="molecule type" value="Genomic_DNA"/>
</dbReference>
<evidence type="ECO:0000313" key="2">
    <source>
        <dbReference type="EMBL" id="ACV78519.1"/>
    </source>
</evidence>
<evidence type="ECO:0008006" key="4">
    <source>
        <dbReference type="Google" id="ProtNLM"/>
    </source>
</evidence>
<dbReference type="STRING" id="479431.Namu_2141"/>
<keyword evidence="3" id="KW-1185">Reference proteome</keyword>
<feature type="region of interest" description="Disordered" evidence="1">
    <location>
        <begin position="182"/>
        <end position="211"/>
    </location>
</feature>
<dbReference type="Proteomes" id="UP000002218">
    <property type="component" value="Chromosome"/>
</dbReference>
<organism evidence="2 3">
    <name type="scientific">Nakamurella multipartita (strain ATCC 700099 / DSM 44233 / CIP 104796 / JCM 9543 / NBRC 105858 / Y-104)</name>
    <name type="common">Microsphaera multipartita</name>
    <dbReference type="NCBI Taxonomy" id="479431"/>
    <lineage>
        <taxon>Bacteria</taxon>
        <taxon>Bacillati</taxon>
        <taxon>Actinomycetota</taxon>
        <taxon>Actinomycetes</taxon>
        <taxon>Nakamurellales</taxon>
        <taxon>Nakamurellaceae</taxon>
        <taxon>Nakamurella</taxon>
    </lineage>
</organism>
<dbReference type="HOGENOM" id="CLU_030181_0_1_11"/>
<dbReference type="OrthoDB" id="3264463at2"/>
<protein>
    <recommendedName>
        <fullName evidence="4">DUF4192 domain-containing protein</fullName>
    </recommendedName>
</protein>
<dbReference type="InParanoid" id="C8XJ54"/>
<accession>C8XJ54</accession>
<dbReference type="Pfam" id="PF13830">
    <property type="entry name" value="DUF4192"/>
    <property type="match status" value="1"/>
</dbReference>
<dbReference type="eggNOG" id="ENOG5031GJC">
    <property type="taxonomic scope" value="Bacteria"/>
</dbReference>
<sequence length="384" mass="41103">MDDLCGPARIRLDGPRGLIAAVPSVLGFHPTDSLTMMCFTGERSTLGPVARVDLPRGRDPGLVRFLTGTALTHADQVAILCYPRRRYRPAILDDLQTELRRAGITVLTVLVVHGGRAWPTPVPGPLRLVDSLPVPGPDDPTVRDLAAASVLEGRVVLTDRDQLRASIAGPRGRRRREVERAISTVTRGRTRPLPEPPDRNPDGPAFAGDEDVPPLPERLHRVIDWALAQVGETGAVDAELAAELAVACLQTPIRDGVLIRALLERDQTWLAMLIACAAWTPDDLAAGICAVLATLAYRQGDGALAQVSLDRCLLAEPGNTFAPLLLTALSAGLPPEILDGMLVPMSEWDGLDAFGIRPNQLRHGTGRPHPGRRDGGDGAVAWTG</sequence>
<name>C8XJ54_NAKMY</name>
<feature type="region of interest" description="Disordered" evidence="1">
    <location>
        <begin position="362"/>
        <end position="384"/>
    </location>
</feature>
<proteinExistence type="predicted"/>
<gene>
    <name evidence="2" type="ordered locus">Namu_2141</name>
</gene>
<evidence type="ECO:0000313" key="3">
    <source>
        <dbReference type="Proteomes" id="UP000002218"/>
    </source>
</evidence>
<reference evidence="2 3" key="2">
    <citation type="journal article" date="2010" name="Stand. Genomic Sci.">
        <title>Complete genome sequence of Nakamurella multipartita type strain (Y-104).</title>
        <authorList>
            <person name="Tice H."/>
            <person name="Mayilraj S."/>
            <person name="Sims D."/>
            <person name="Lapidus A."/>
            <person name="Nolan M."/>
            <person name="Lucas S."/>
            <person name="Glavina Del Rio T."/>
            <person name="Copeland A."/>
            <person name="Cheng J.F."/>
            <person name="Meincke L."/>
            <person name="Bruce D."/>
            <person name="Goodwin L."/>
            <person name="Pitluck S."/>
            <person name="Ivanova N."/>
            <person name="Mavromatis K."/>
            <person name="Ovchinnikova G."/>
            <person name="Pati A."/>
            <person name="Chen A."/>
            <person name="Palaniappan K."/>
            <person name="Land M."/>
            <person name="Hauser L."/>
            <person name="Chang Y.J."/>
            <person name="Jeffries C.D."/>
            <person name="Detter J.C."/>
            <person name="Brettin T."/>
            <person name="Rohde M."/>
            <person name="Goker M."/>
            <person name="Bristow J."/>
            <person name="Eisen J.A."/>
            <person name="Markowitz V."/>
            <person name="Hugenholtz P."/>
            <person name="Kyrpides N.C."/>
            <person name="Klenk H.P."/>
            <person name="Chen F."/>
        </authorList>
    </citation>
    <scope>NUCLEOTIDE SEQUENCE [LARGE SCALE GENOMIC DNA]</scope>
    <source>
        <strain evidence="3">ATCC 700099 / DSM 44233 / CIP 104796 / JCM 9543 / NBRC 105858 / Y-104</strain>
    </source>
</reference>
<dbReference type="InterPro" id="IPR025447">
    <property type="entry name" value="DUF4192"/>
</dbReference>
<evidence type="ECO:0000256" key="1">
    <source>
        <dbReference type="SAM" id="MobiDB-lite"/>
    </source>
</evidence>
<dbReference type="KEGG" id="nml:Namu_2141"/>